<dbReference type="GO" id="GO:0000225">
    <property type="term" value="F:N-acetylglucosaminylphosphatidylinositol deacetylase activity"/>
    <property type="evidence" value="ECO:0007669"/>
    <property type="project" value="UniProtKB-EC"/>
</dbReference>
<dbReference type="EC" id="3.5.1.89" evidence="2"/>
<dbReference type="GO" id="GO:0006506">
    <property type="term" value="P:GPI anchor biosynthetic process"/>
    <property type="evidence" value="ECO:0007669"/>
    <property type="project" value="UniProtKB-UniPathway"/>
</dbReference>
<comment type="similarity">
    <text evidence="1">Belongs to the PIGL family.</text>
</comment>
<dbReference type="Pfam" id="PF02585">
    <property type="entry name" value="PIG-L"/>
    <property type="match status" value="1"/>
</dbReference>
<evidence type="ECO:0000256" key="3">
    <source>
        <dbReference type="SAM" id="Phobius"/>
    </source>
</evidence>
<dbReference type="GO" id="GO:0005783">
    <property type="term" value="C:endoplasmic reticulum"/>
    <property type="evidence" value="ECO:0007669"/>
    <property type="project" value="TreeGrafter"/>
</dbReference>
<organism evidence="4 5">
    <name type="scientific">Pocillopora damicornis</name>
    <name type="common">Cauliflower coral</name>
    <name type="synonym">Millepora damicornis</name>
    <dbReference type="NCBI Taxonomy" id="46731"/>
    <lineage>
        <taxon>Eukaryota</taxon>
        <taxon>Metazoa</taxon>
        <taxon>Cnidaria</taxon>
        <taxon>Anthozoa</taxon>
        <taxon>Hexacorallia</taxon>
        <taxon>Scleractinia</taxon>
        <taxon>Astrocoeniina</taxon>
        <taxon>Pocilloporidae</taxon>
        <taxon>Pocillopora</taxon>
    </lineage>
</organism>
<dbReference type="Proteomes" id="UP000275408">
    <property type="component" value="Unassembled WGS sequence"/>
</dbReference>
<evidence type="ECO:0000256" key="1">
    <source>
        <dbReference type="ARBA" id="ARBA00006066"/>
    </source>
</evidence>
<dbReference type="OrthoDB" id="440160at2759"/>
<sequence length="251" mass="28873">MISLDHSWIVLLSVFVVVFSSLILFYRRQLDFQRDKRSEFDGKSVLVVTAHPDDECMFFSPTIINLQRLSKVHLLCLSTGNFYKQGSIRKEELLSSCSILGIPPKHVTVINHGDLPDDPKADWDTQIGGQIITEYIKHNQIQVVITFDSYGVSGHTNHIAIFKAIKILQTEELLGDVNCYVLTSVGILRKYISLFDLPLSVFSQQMFLLSPQDMILAQKAMYAHKSQLLWFRRLYIIFSRFMLINTIEELK</sequence>
<keyword evidence="3" id="KW-1133">Transmembrane helix</keyword>
<dbReference type="AlphaFoldDB" id="A0A3M6UF41"/>
<evidence type="ECO:0000313" key="4">
    <source>
        <dbReference type="EMBL" id="RMX52038.1"/>
    </source>
</evidence>
<reference evidence="4 5" key="1">
    <citation type="journal article" date="2018" name="Sci. Rep.">
        <title>Comparative analysis of the Pocillopora damicornis genome highlights role of immune system in coral evolution.</title>
        <authorList>
            <person name="Cunning R."/>
            <person name="Bay R.A."/>
            <person name="Gillette P."/>
            <person name="Baker A.C."/>
            <person name="Traylor-Knowles N."/>
        </authorList>
    </citation>
    <scope>NUCLEOTIDE SEQUENCE [LARGE SCALE GENOMIC DNA]</scope>
    <source>
        <strain evidence="4">RSMAS</strain>
        <tissue evidence="4">Whole animal</tissue>
    </source>
</reference>
<protein>
    <recommendedName>
        <fullName evidence="2">N-acetylglucosaminylphosphatidylinositol deacetylase</fullName>
        <ecNumber evidence="2">3.5.1.89</ecNumber>
    </recommendedName>
</protein>
<dbReference type="InterPro" id="IPR003737">
    <property type="entry name" value="GlcNAc_PI_deacetylase-related"/>
</dbReference>
<dbReference type="UniPathway" id="UPA00196"/>
<evidence type="ECO:0000313" key="5">
    <source>
        <dbReference type="Proteomes" id="UP000275408"/>
    </source>
</evidence>
<dbReference type="Gene3D" id="3.40.50.10320">
    <property type="entry name" value="LmbE-like"/>
    <property type="match status" value="1"/>
</dbReference>
<gene>
    <name evidence="4" type="ORF">pdam_00003702</name>
</gene>
<dbReference type="SUPFAM" id="SSF102588">
    <property type="entry name" value="LmbE-like"/>
    <property type="match status" value="1"/>
</dbReference>
<dbReference type="PANTHER" id="PTHR12993">
    <property type="entry name" value="N-ACETYLGLUCOSAMINYL-PHOSPHATIDYLINOSITOL DE-N-ACETYLASE-RELATED"/>
    <property type="match status" value="1"/>
</dbReference>
<keyword evidence="3" id="KW-0472">Membrane</keyword>
<keyword evidence="3" id="KW-0812">Transmembrane</keyword>
<evidence type="ECO:0000256" key="2">
    <source>
        <dbReference type="ARBA" id="ARBA00012176"/>
    </source>
</evidence>
<dbReference type="PANTHER" id="PTHR12993:SF11">
    <property type="entry name" value="N-ACETYLGLUCOSAMINYL-PHOSPHATIDYLINOSITOL DE-N-ACETYLASE"/>
    <property type="match status" value="1"/>
</dbReference>
<dbReference type="OMA" id="YVLESVN"/>
<dbReference type="GO" id="GO:0016020">
    <property type="term" value="C:membrane"/>
    <property type="evidence" value="ECO:0007669"/>
    <property type="project" value="GOC"/>
</dbReference>
<comment type="caution">
    <text evidence="4">The sequence shown here is derived from an EMBL/GenBank/DDBJ whole genome shotgun (WGS) entry which is preliminary data.</text>
</comment>
<dbReference type="EMBL" id="RCHS01001704">
    <property type="protein sequence ID" value="RMX52038.1"/>
    <property type="molecule type" value="Genomic_DNA"/>
</dbReference>
<dbReference type="STRING" id="46731.A0A3M6UF41"/>
<name>A0A3M6UF41_POCDA</name>
<dbReference type="InterPro" id="IPR024078">
    <property type="entry name" value="LmbE-like_dom_sf"/>
</dbReference>
<keyword evidence="5" id="KW-1185">Reference proteome</keyword>
<proteinExistence type="inferred from homology"/>
<feature type="transmembrane region" description="Helical" evidence="3">
    <location>
        <begin position="6"/>
        <end position="26"/>
    </location>
</feature>
<accession>A0A3M6UF41</accession>